<evidence type="ECO:0000256" key="11">
    <source>
        <dbReference type="ARBA" id="ARBA00023015"/>
    </source>
</evidence>
<dbReference type="Proteomes" id="UP001055439">
    <property type="component" value="Chromosome 8"/>
</dbReference>
<dbReference type="InterPro" id="IPR023801">
    <property type="entry name" value="His_deacetylse_dom"/>
</dbReference>
<sequence>MASETLCASDQRGGNFCRESKGHNEINPGESQKSFSCSCECHGKSASQARNGSVSFDERFHKEDHLGDHSGGLLNEKSNQTDVGSERLVGVSLSDVRTVTNASEKACLHEEHESCDACNSIQLQHFMKQQRNNTLQDLYFQEEYDDDDDDDDDDSDWEPVSPFVIKKWFCANCTMPNFDDVCHCEVCGEDRECEFFRFDPIDSLIGQEAQMSNETDAGSSDLSLRMRTAIGFDEKMLLHAEVEMKSHPHPERPDRLRAIASSLAAAGIFPGKCSLIPAREITQEELLRVHSRDHVEAVQHTSHMLASYFTSDTYANEHSACAARVAAGLCSDLARTIVFGSAKNGFALVRPPGHHAGVRQAMGFCLHNNAAVAALAAQSAGAKKVLIVDWDVHHGNGTQEIFEGNKSVLYISLHRHENGRFYPGTGAVDEVGIMDAEGFSVNIPWSCGGVGDNDYIYAFQHVVLPIALEFAPDITIVSAGFDAARGDPLGCCDVTPAGYAQMTHMLTSISEGKLLVILEGGYNLRSISTSATAVVKVLLGDNPYCEMRDIVPSRAGLQTILQVLKVQLKYWPILKATYLVLQSQWGLVASDNKMVNLISMRRGAGFVGFILVPTDRAEDRLERSAGGGRGRSASEENEGLRHEGVRRGSGPVRRCHRRTSRSCGSEPQVG</sequence>
<gene>
    <name evidence="17" type="ORF">MUK42_01032</name>
</gene>
<evidence type="ECO:0000256" key="3">
    <source>
        <dbReference type="ARBA" id="ARBA00007738"/>
    </source>
</evidence>
<dbReference type="PRINTS" id="PR01270">
    <property type="entry name" value="HDASUPER"/>
</dbReference>
<dbReference type="InterPro" id="IPR000286">
    <property type="entry name" value="HDACs"/>
</dbReference>
<comment type="cofactor">
    <cofactor evidence="1">
        <name>Zn(2+)</name>
        <dbReference type="ChEBI" id="CHEBI:29105"/>
    </cofactor>
</comment>
<keyword evidence="18" id="KW-1185">Reference proteome</keyword>
<evidence type="ECO:0000256" key="14">
    <source>
        <dbReference type="ARBA" id="ARBA00049416"/>
    </source>
</evidence>
<dbReference type="AlphaFoldDB" id="A0A9E7HY34"/>
<keyword evidence="10" id="KW-0156">Chromatin regulator</keyword>
<evidence type="ECO:0000259" key="16">
    <source>
        <dbReference type="PROSITE" id="PS01358"/>
    </source>
</evidence>
<dbReference type="PROSITE" id="PS01358">
    <property type="entry name" value="ZF_RANBP2_1"/>
    <property type="match status" value="1"/>
</dbReference>
<feature type="domain" description="RanBP2-type" evidence="16">
    <location>
        <begin position="168"/>
        <end position="187"/>
    </location>
</feature>
<protein>
    <recommendedName>
        <fullName evidence="4">histone deacetylase</fullName>
        <ecNumber evidence="4">3.5.1.98</ecNumber>
    </recommendedName>
</protein>
<evidence type="ECO:0000256" key="7">
    <source>
        <dbReference type="ARBA" id="ARBA00022771"/>
    </source>
</evidence>
<dbReference type="GO" id="GO:0008270">
    <property type="term" value="F:zinc ion binding"/>
    <property type="evidence" value="ECO:0007669"/>
    <property type="project" value="UniProtKB-KW"/>
</dbReference>
<dbReference type="SUPFAM" id="SSF52768">
    <property type="entry name" value="Arginase/deacetylase"/>
    <property type="match status" value="1"/>
</dbReference>
<dbReference type="InterPro" id="IPR023696">
    <property type="entry name" value="Ureohydrolase_dom_sf"/>
</dbReference>
<keyword evidence="11" id="KW-0805">Transcription regulation</keyword>
<dbReference type="OrthoDB" id="424012at2759"/>
<evidence type="ECO:0000313" key="18">
    <source>
        <dbReference type="Proteomes" id="UP001055439"/>
    </source>
</evidence>
<dbReference type="PANTHER" id="PTHR10625">
    <property type="entry name" value="HISTONE DEACETYLASE HDAC1-RELATED"/>
    <property type="match status" value="1"/>
</dbReference>
<dbReference type="GO" id="GO:0050793">
    <property type="term" value="P:regulation of developmental process"/>
    <property type="evidence" value="ECO:0007669"/>
    <property type="project" value="UniProtKB-ARBA"/>
</dbReference>
<dbReference type="GO" id="GO:0040029">
    <property type="term" value="P:epigenetic regulation of gene expression"/>
    <property type="evidence" value="ECO:0007669"/>
    <property type="project" value="TreeGrafter"/>
</dbReference>
<evidence type="ECO:0000313" key="17">
    <source>
        <dbReference type="EMBL" id="URE39133.1"/>
    </source>
</evidence>
<dbReference type="GO" id="GO:0005737">
    <property type="term" value="C:cytoplasm"/>
    <property type="evidence" value="ECO:0007669"/>
    <property type="project" value="UniProtKB-ARBA"/>
</dbReference>
<dbReference type="InterPro" id="IPR001876">
    <property type="entry name" value="Znf_RanBP2"/>
</dbReference>
<dbReference type="InterPro" id="IPR037138">
    <property type="entry name" value="His_deacetylse_dom_sf"/>
</dbReference>
<evidence type="ECO:0000256" key="8">
    <source>
        <dbReference type="ARBA" id="ARBA00022801"/>
    </source>
</evidence>
<evidence type="ECO:0000256" key="4">
    <source>
        <dbReference type="ARBA" id="ARBA00012111"/>
    </source>
</evidence>
<feature type="region of interest" description="Disordered" evidence="15">
    <location>
        <begin position="621"/>
        <end position="670"/>
    </location>
</feature>
<comment type="subcellular location">
    <subcellularLocation>
        <location evidence="2">Nucleus</location>
    </subcellularLocation>
</comment>
<dbReference type="EMBL" id="CP097510">
    <property type="protein sequence ID" value="URE39137.1"/>
    <property type="molecule type" value="Genomic_DNA"/>
</dbReference>
<keyword evidence="9" id="KW-0862">Zinc</keyword>
<keyword evidence="6" id="KW-0479">Metal-binding</keyword>
<dbReference type="Pfam" id="PF00850">
    <property type="entry name" value="Hist_deacetyl"/>
    <property type="match status" value="1"/>
</dbReference>
<keyword evidence="5" id="KW-0678">Repressor</keyword>
<dbReference type="PANTHER" id="PTHR10625:SF5">
    <property type="entry name" value="HISTONE DEACETYLASE"/>
    <property type="match status" value="1"/>
</dbReference>
<evidence type="ECO:0000256" key="10">
    <source>
        <dbReference type="ARBA" id="ARBA00022853"/>
    </source>
</evidence>
<evidence type="ECO:0000256" key="5">
    <source>
        <dbReference type="ARBA" id="ARBA00022491"/>
    </source>
</evidence>
<feature type="compositionally biased region" description="Polar residues" evidence="15">
    <location>
        <begin position="661"/>
        <end position="670"/>
    </location>
</feature>
<dbReference type="EMBL" id="CP097510">
    <property type="protein sequence ID" value="URE39133.1"/>
    <property type="molecule type" value="Genomic_DNA"/>
</dbReference>
<evidence type="ECO:0000256" key="13">
    <source>
        <dbReference type="ARBA" id="ARBA00023242"/>
    </source>
</evidence>
<dbReference type="GO" id="GO:0000118">
    <property type="term" value="C:histone deacetylase complex"/>
    <property type="evidence" value="ECO:0007669"/>
    <property type="project" value="TreeGrafter"/>
</dbReference>
<dbReference type="GO" id="GO:0141221">
    <property type="term" value="F:histone deacetylase activity, hydrolytic mechanism"/>
    <property type="evidence" value="ECO:0007669"/>
    <property type="project" value="UniProtKB-EC"/>
</dbReference>
<keyword evidence="7" id="KW-0863">Zinc-finger</keyword>
<evidence type="ECO:0000256" key="6">
    <source>
        <dbReference type="ARBA" id="ARBA00022723"/>
    </source>
</evidence>
<comment type="similarity">
    <text evidence="3">Belongs to the histone deacetylase family. HD type 2 subfamily.</text>
</comment>
<accession>A0A9E7HY34</accession>
<keyword evidence="8" id="KW-0378">Hydrolase</keyword>
<dbReference type="EC" id="3.5.1.98" evidence="4"/>
<proteinExistence type="inferred from homology"/>
<dbReference type="Gene3D" id="3.40.800.20">
    <property type="entry name" value="Histone deacetylase domain"/>
    <property type="match status" value="1"/>
</dbReference>
<feature type="compositionally biased region" description="Basic and acidic residues" evidence="15">
    <location>
        <begin position="632"/>
        <end position="646"/>
    </location>
</feature>
<keyword evidence="13" id="KW-0539">Nucleus</keyword>
<evidence type="ECO:0000256" key="9">
    <source>
        <dbReference type="ARBA" id="ARBA00022833"/>
    </source>
</evidence>
<dbReference type="FunFam" id="3.40.800.20:FF:000014">
    <property type="entry name" value="Histone deacetylase 15"/>
    <property type="match status" value="1"/>
</dbReference>
<keyword evidence="12" id="KW-0804">Transcription</keyword>
<name>A0A9E7HY34_9LILI</name>
<reference evidence="17" key="1">
    <citation type="submission" date="2022-05" db="EMBL/GenBank/DDBJ databases">
        <title>The Musa troglodytarum L. genome provides insights into the mechanism of non-climacteric behaviour and enrichment of carotenoids.</title>
        <authorList>
            <person name="Wang J."/>
        </authorList>
    </citation>
    <scope>NUCLEOTIDE SEQUENCE</scope>
    <source>
        <tissue evidence="17">Leaf</tissue>
    </source>
</reference>
<evidence type="ECO:0000256" key="2">
    <source>
        <dbReference type="ARBA" id="ARBA00004123"/>
    </source>
</evidence>
<organism evidence="17 18">
    <name type="scientific">Musa troglodytarum</name>
    <name type="common">fe'i banana</name>
    <dbReference type="NCBI Taxonomy" id="320322"/>
    <lineage>
        <taxon>Eukaryota</taxon>
        <taxon>Viridiplantae</taxon>
        <taxon>Streptophyta</taxon>
        <taxon>Embryophyta</taxon>
        <taxon>Tracheophyta</taxon>
        <taxon>Spermatophyta</taxon>
        <taxon>Magnoliopsida</taxon>
        <taxon>Liliopsida</taxon>
        <taxon>Zingiberales</taxon>
        <taxon>Musaceae</taxon>
        <taxon>Musa</taxon>
    </lineage>
</organism>
<evidence type="ECO:0000256" key="15">
    <source>
        <dbReference type="SAM" id="MobiDB-lite"/>
    </source>
</evidence>
<evidence type="ECO:0000256" key="12">
    <source>
        <dbReference type="ARBA" id="ARBA00023163"/>
    </source>
</evidence>
<comment type="catalytic activity">
    <reaction evidence="14">
        <text>N(6)-acetyl-L-lysyl-[histone] + H2O = L-lysyl-[histone] + acetate</text>
        <dbReference type="Rhea" id="RHEA:58196"/>
        <dbReference type="Rhea" id="RHEA-COMP:9845"/>
        <dbReference type="Rhea" id="RHEA-COMP:11338"/>
        <dbReference type="ChEBI" id="CHEBI:15377"/>
        <dbReference type="ChEBI" id="CHEBI:29969"/>
        <dbReference type="ChEBI" id="CHEBI:30089"/>
        <dbReference type="ChEBI" id="CHEBI:61930"/>
        <dbReference type="EC" id="3.5.1.98"/>
    </reaction>
    <physiologicalReaction direction="left-to-right" evidence="14">
        <dbReference type="Rhea" id="RHEA:58197"/>
    </physiologicalReaction>
</comment>
<evidence type="ECO:0000256" key="1">
    <source>
        <dbReference type="ARBA" id="ARBA00001947"/>
    </source>
</evidence>